<evidence type="ECO:0000256" key="1">
    <source>
        <dbReference type="ARBA" id="ARBA00004496"/>
    </source>
</evidence>
<dbReference type="AlphaFoldDB" id="A0A1I7UZV4"/>
<accession>A0A1I7UZV4</accession>
<evidence type="ECO:0000256" key="4">
    <source>
        <dbReference type="ARBA" id="ARBA00022490"/>
    </source>
</evidence>
<dbReference type="Gene3D" id="3.10.129.10">
    <property type="entry name" value="Hotdog Thioesterase"/>
    <property type="match status" value="1"/>
</dbReference>
<dbReference type="InterPro" id="IPR005078">
    <property type="entry name" value="Peptidase_C54"/>
</dbReference>
<keyword evidence="6 11" id="KW-0378">Hydrolase</keyword>
<name>A0A1I7UZV4_9PELO</name>
<comment type="similarity">
    <text evidence="2 11">Belongs to the peptidase C54 family.</text>
</comment>
<dbReference type="Pfam" id="PF03416">
    <property type="entry name" value="Peptidase_C54"/>
    <property type="match status" value="1"/>
</dbReference>
<evidence type="ECO:0000256" key="5">
    <source>
        <dbReference type="ARBA" id="ARBA00022670"/>
    </source>
</evidence>
<dbReference type="Pfam" id="PF20789">
    <property type="entry name" value="4HBT_3C"/>
    <property type="match status" value="1"/>
</dbReference>
<protein>
    <recommendedName>
        <fullName evidence="11">Cysteine protease</fullName>
        <ecNumber evidence="11">3.4.22.-</ecNumber>
    </recommendedName>
</protein>
<dbReference type="InterPro" id="IPR029069">
    <property type="entry name" value="HotDog_dom_sf"/>
</dbReference>
<dbReference type="PANTHER" id="PTHR22624">
    <property type="entry name" value="CYSTEINE PROTEASE ATG4"/>
    <property type="match status" value="1"/>
</dbReference>
<evidence type="ECO:0000256" key="2">
    <source>
        <dbReference type="ARBA" id="ARBA00010958"/>
    </source>
</evidence>
<keyword evidence="7" id="KW-0788">Thiol protease</keyword>
<dbReference type="Proteomes" id="UP000095282">
    <property type="component" value="Unplaced"/>
</dbReference>
<dbReference type="SUPFAM" id="SSF54001">
    <property type="entry name" value="Cysteine proteinases"/>
    <property type="match status" value="1"/>
</dbReference>
<dbReference type="GO" id="GO:0015031">
    <property type="term" value="P:protein transport"/>
    <property type="evidence" value="ECO:0007669"/>
    <property type="project" value="UniProtKB-KW"/>
</dbReference>
<dbReference type="GO" id="GO:0004197">
    <property type="term" value="F:cysteine-type endopeptidase activity"/>
    <property type="evidence" value="ECO:0007669"/>
    <property type="project" value="TreeGrafter"/>
</dbReference>
<evidence type="ECO:0000256" key="10">
    <source>
        <dbReference type="ARBA" id="ARBA00029362"/>
    </source>
</evidence>
<evidence type="ECO:0000256" key="6">
    <source>
        <dbReference type="ARBA" id="ARBA00022801"/>
    </source>
</evidence>
<dbReference type="EC" id="3.4.22.-" evidence="11"/>
<comment type="subcellular location">
    <subcellularLocation>
        <location evidence="1 11">Cytoplasm</location>
    </subcellularLocation>
</comment>
<evidence type="ECO:0000256" key="8">
    <source>
        <dbReference type="ARBA" id="ARBA00022927"/>
    </source>
</evidence>
<evidence type="ECO:0000259" key="13">
    <source>
        <dbReference type="Pfam" id="PF20789"/>
    </source>
</evidence>
<organism evidence="14 15">
    <name type="scientific">Caenorhabditis tropicalis</name>
    <dbReference type="NCBI Taxonomy" id="1561998"/>
    <lineage>
        <taxon>Eukaryota</taxon>
        <taxon>Metazoa</taxon>
        <taxon>Ecdysozoa</taxon>
        <taxon>Nematoda</taxon>
        <taxon>Chromadorea</taxon>
        <taxon>Rhabditida</taxon>
        <taxon>Rhabditina</taxon>
        <taxon>Rhabditomorpha</taxon>
        <taxon>Rhabditoidea</taxon>
        <taxon>Rhabditidae</taxon>
        <taxon>Peloderinae</taxon>
        <taxon>Caenorhabditis</taxon>
    </lineage>
</organism>
<dbReference type="GO" id="GO:0035973">
    <property type="term" value="P:aggrephagy"/>
    <property type="evidence" value="ECO:0007669"/>
    <property type="project" value="TreeGrafter"/>
</dbReference>
<dbReference type="PANTHER" id="PTHR22624:SF49">
    <property type="entry name" value="CYSTEINE PROTEASE"/>
    <property type="match status" value="1"/>
</dbReference>
<keyword evidence="3" id="KW-0813">Transport</keyword>
<keyword evidence="9 11" id="KW-0072">Autophagy</keyword>
<dbReference type="GO" id="GO:0019786">
    <property type="term" value="F:protein-phosphatidylethanolamide deconjugating activity"/>
    <property type="evidence" value="ECO:0007669"/>
    <property type="project" value="InterPro"/>
</dbReference>
<proteinExistence type="inferred from homology"/>
<dbReference type="eggNOG" id="KOG2674">
    <property type="taxonomic scope" value="Eukaryota"/>
</dbReference>
<dbReference type="CDD" id="cd03444">
    <property type="entry name" value="Thioesterase_II_repeat1"/>
    <property type="match status" value="1"/>
</dbReference>
<dbReference type="GO" id="GO:0005737">
    <property type="term" value="C:cytoplasm"/>
    <property type="evidence" value="ECO:0007669"/>
    <property type="project" value="UniProtKB-SubCell"/>
</dbReference>
<comment type="function">
    <text evidence="11">Cysteine protease that plays a key role in autophagy by mediating both proteolytic activation and delipidation of ATG8 family proteins.</text>
</comment>
<dbReference type="GO" id="GO:0000423">
    <property type="term" value="P:mitophagy"/>
    <property type="evidence" value="ECO:0007669"/>
    <property type="project" value="TreeGrafter"/>
</dbReference>
<evidence type="ECO:0000259" key="12">
    <source>
        <dbReference type="Pfam" id="PF03416"/>
    </source>
</evidence>
<evidence type="ECO:0000313" key="15">
    <source>
        <dbReference type="WBParaSite" id="Csp11.Scaffold630.g20999.t1"/>
    </source>
</evidence>
<dbReference type="InterPro" id="IPR049450">
    <property type="entry name" value="ACOT8-like_C"/>
</dbReference>
<keyword evidence="8 11" id="KW-0653">Protein transport</keyword>
<reference evidence="15" key="1">
    <citation type="submission" date="2016-11" db="UniProtKB">
        <authorList>
            <consortium name="WormBaseParasite"/>
        </authorList>
    </citation>
    <scope>IDENTIFICATION</scope>
</reference>
<dbReference type="eggNOG" id="KOG3016">
    <property type="taxonomic scope" value="Eukaryota"/>
</dbReference>
<keyword evidence="4 11" id="KW-0963">Cytoplasm</keyword>
<evidence type="ECO:0000256" key="7">
    <source>
        <dbReference type="ARBA" id="ARBA00022807"/>
    </source>
</evidence>
<evidence type="ECO:0000256" key="3">
    <source>
        <dbReference type="ARBA" id="ARBA00022448"/>
    </source>
</evidence>
<dbReference type="GO" id="GO:0034727">
    <property type="term" value="P:piecemeal microautophagy of the nucleus"/>
    <property type="evidence" value="ECO:0007669"/>
    <property type="project" value="TreeGrafter"/>
</dbReference>
<dbReference type="InterPro" id="IPR038765">
    <property type="entry name" value="Papain-like_cys_pep_sf"/>
</dbReference>
<feature type="domain" description="Acyl-CoA thioesterase-like C-terminal" evidence="13">
    <location>
        <begin position="214"/>
        <end position="257"/>
    </location>
</feature>
<dbReference type="GO" id="GO:0016485">
    <property type="term" value="P:protein processing"/>
    <property type="evidence" value="ECO:0007669"/>
    <property type="project" value="TreeGrafter"/>
</dbReference>
<evidence type="ECO:0000256" key="11">
    <source>
        <dbReference type="RuleBase" id="RU363115"/>
    </source>
</evidence>
<evidence type="ECO:0000313" key="14">
    <source>
        <dbReference type="Proteomes" id="UP000095282"/>
    </source>
</evidence>
<keyword evidence="5 11" id="KW-0645">Protease</keyword>
<sequence>MSELKQGVGIMETILTTEPPFCDTFERISIDTFPIFALGKEISKRDGIEAMKKYVASRFWFTYRRDFSPIGGTGPTSDQGWGCMLRCAQMLLGEVLLRRHIGRHFQWDIENTSEDYEKILQMFFDEKDALYSIHQIAQMGVTEGKEVSKWFGPNTAAQVIKKLTIFDSWSNIAVHVALDNILVRQDALTMATTYPSEDAVKLIMDLCSKSSLRFDINDWILYEQECVANSNHRSLIHGRLWSRDGKLIMSTSQEALIYKVQPSKI</sequence>
<dbReference type="SUPFAM" id="SSF54637">
    <property type="entry name" value="Thioesterase/thiol ester dehydrase-isomerase"/>
    <property type="match status" value="1"/>
</dbReference>
<evidence type="ECO:0000256" key="9">
    <source>
        <dbReference type="ARBA" id="ARBA00023006"/>
    </source>
</evidence>
<dbReference type="GO" id="GO:0000045">
    <property type="term" value="P:autophagosome assembly"/>
    <property type="evidence" value="ECO:0007669"/>
    <property type="project" value="TreeGrafter"/>
</dbReference>
<dbReference type="InterPro" id="IPR046792">
    <property type="entry name" value="Peptidase_C54_cat"/>
</dbReference>
<dbReference type="WBParaSite" id="Csp11.Scaffold630.g20999.t1">
    <property type="protein sequence ID" value="Csp11.Scaffold630.g20999.t1"/>
    <property type="gene ID" value="Csp11.Scaffold630.g20999"/>
</dbReference>
<comment type="catalytic activity">
    <reaction evidence="10">
        <text>[protein]-C-terminal L-amino acid-glycyl-phosphatidylethanolamide + H2O = [protein]-C-terminal L-amino acid-glycine + a 1,2-diacyl-sn-glycero-3-phosphoethanolamine</text>
        <dbReference type="Rhea" id="RHEA:67548"/>
        <dbReference type="Rhea" id="RHEA-COMP:17323"/>
        <dbReference type="Rhea" id="RHEA-COMP:17324"/>
        <dbReference type="ChEBI" id="CHEBI:15377"/>
        <dbReference type="ChEBI" id="CHEBI:64612"/>
        <dbReference type="ChEBI" id="CHEBI:172940"/>
        <dbReference type="ChEBI" id="CHEBI:172941"/>
    </reaction>
    <physiologicalReaction direction="left-to-right" evidence="10">
        <dbReference type="Rhea" id="RHEA:67549"/>
    </physiologicalReaction>
</comment>
<feature type="domain" description="Peptidase C54 catalytic" evidence="12">
    <location>
        <begin position="49"/>
        <end position="195"/>
    </location>
</feature>
<dbReference type="STRING" id="1561998.A0A1I7UZV4"/>
<keyword evidence="14" id="KW-1185">Reference proteome</keyword>